<dbReference type="EMBL" id="JAGINU010000001">
    <property type="protein sequence ID" value="MBP2365170.1"/>
    <property type="molecule type" value="Genomic_DNA"/>
</dbReference>
<organism evidence="1 2">
    <name type="scientific">Pseudonocardia parietis</name>
    <dbReference type="NCBI Taxonomy" id="570936"/>
    <lineage>
        <taxon>Bacteria</taxon>
        <taxon>Bacillati</taxon>
        <taxon>Actinomycetota</taxon>
        <taxon>Actinomycetes</taxon>
        <taxon>Pseudonocardiales</taxon>
        <taxon>Pseudonocardiaceae</taxon>
        <taxon>Pseudonocardia</taxon>
    </lineage>
</organism>
<evidence type="ECO:0000313" key="2">
    <source>
        <dbReference type="Proteomes" id="UP001519295"/>
    </source>
</evidence>
<accession>A0ABS4VMP2</accession>
<dbReference type="RefSeq" id="WP_210025111.1">
    <property type="nucleotide sequence ID" value="NZ_JAGINU010000001.1"/>
</dbReference>
<name>A0ABS4VMP2_9PSEU</name>
<gene>
    <name evidence="1" type="ORF">JOF36_000866</name>
</gene>
<protein>
    <submittedName>
        <fullName evidence="1">Uncharacterized protein</fullName>
    </submittedName>
</protein>
<reference evidence="1 2" key="1">
    <citation type="submission" date="2021-03" db="EMBL/GenBank/DDBJ databases">
        <title>Sequencing the genomes of 1000 actinobacteria strains.</title>
        <authorList>
            <person name="Klenk H.-P."/>
        </authorList>
    </citation>
    <scope>NUCLEOTIDE SEQUENCE [LARGE SCALE GENOMIC DNA]</scope>
    <source>
        <strain evidence="1 2">DSM 45256</strain>
    </source>
</reference>
<keyword evidence="2" id="KW-1185">Reference proteome</keyword>
<evidence type="ECO:0000313" key="1">
    <source>
        <dbReference type="EMBL" id="MBP2365170.1"/>
    </source>
</evidence>
<comment type="caution">
    <text evidence="1">The sequence shown here is derived from an EMBL/GenBank/DDBJ whole genome shotgun (WGS) entry which is preliminary data.</text>
</comment>
<dbReference type="Proteomes" id="UP001519295">
    <property type="component" value="Unassembled WGS sequence"/>
</dbReference>
<sequence length="63" mass="6939">MTDTVGRELRISFRQFDGAMLGRCWCGRTYSSSDPRDMWAWLDDHAHAGLPSDSGAPGGPHDS</sequence>
<proteinExistence type="predicted"/>